<evidence type="ECO:0000256" key="1">
    <source>
        <dbReference type="ARBA" id="ARBA00023186"/>
    </source>
</evidence>
<evidence type="ECO:0000313" key="3">
    <source>
        <dbReference type="EMBL" id="CCG09352.1"/>
    </source>
</evidence>
<dbReference type="EMBL" id="HE663493">
    <property type="protein sequence ID" value="CCG09352.1"/>
    <property type="molecule type" value="Genomic_DNA"/>
</dbReference>
<dbReference type="Gene3D" id="1.20.1280.20">
    <property type="entry name" value="HscB, C-terminal domain"/>
    <property type="match status" value="1"/>
</dbReference>
<gene>
    <name evidence="3" type="ORF">RSPPHO_02726</name>
</gene>
<dbReference type="eggNOG" id="ENOG5030K0B">
    <property type="taxonomic scope" value="Bacteria"/>
</dbReference>
<dbReference type="InterPro" id="IPR029434">
    <property type="entry name" value="Put_trans_reg"/>
</dbReference>
<dbReference type="PATRIC" id="fig|1150469.3.peg.3093"/>
<dbReference type="SUPFAM" id="SSF46785">
    <property type="entry name" value="Winged helix' DNA-binding domain"/>
    <property type="match status" value="1"/>
</dbReference>
<keyword evidence="4" id="KW-1185">Reference proteome</keyword>
<proteinExistence type="predicted"/>
<organism evidence="3 4">
    <name type="scientific">Pararhodospirillum photometricum DSM 122</name>
    <dbReference type="NCBI Taxonomy" id="1150469"/>
    <lineage>
        <taxon>Bacteria</taxon>
        <taxon>Pseudomonadati</taxon>
        <taxon>Pseudomonadota</taxon>
        <taxon>Alphaproteobacteria</taxon>
        <taxon>Rhodospirillales</taxon>
        <taxon>Rhodospirillaceae</taxon>
        <taxon>Pararhodospirillum</taxon>
    </lineage>
</organism>
<dbReference type="KEGG" id="rpm:RSPPHO_02726"/>
<dbReference type="Gene3D" id="1.10.10.10">
    <property type="entry name" value="Winged helix-like DNA-binding domain superfamily/Winged helix DNA-binding domain"/>
    <property type="match status" value="1"/>
</dbReference>
<name>H6SNM1_PARPM</name>
<dbReference type="GO" id="GO:0051259">
    <property type="term" value="P:protein complex oligomerization"/>
    <property type="evidence" value="ECO:0007669"/>
    <property type="project" value="InterPro"/>
</dbReference>
<sequence length="231" mass="25258">MFNAEEGAAMFADNTLTPREAVRLCALGTIARGPRRYSDLAASVRHFVTRITGPSLDLLGSSMELLRHEGLVEPLSGEGMEDDAVLGITQGGRAEFLRLMTANLRASSDLSRLVTALKFRFLDLLPADRQAMQAELLLETAETELARLQDLRTASADEGPLMQEWLEQEIAQAEERRAWLEAFADRAAAAAWRATPHWLHSERGGPAGRLFCVESGGGPLFANHCLKEGQG</sequence>
<evidence type="ECO:0000313" key="4">
    <source>
        <dbReference type="Proteomes" id="UP000033220"/>
    </source>
</evidence>
<dbReference type="Pfam" id="PF14557">
    <property type="entry name" value="AphA_like"/>
    <property type="match status" value="1"/>
</dbReference>
<dbReference type="InterPro" id="IPR036386">
    <property type="entry name" value="HscB_C_sf"/>
</dbReference>
<keyword evidence="1" id="KW-0143">Chaperone</keyword>
<dbReference type="AlphaFoldDB" id="H6SNM1"/>
<protein>
    <submittedName>
        <fullName evidence="3">Uncharacterized protein</fullName>
    </submittedName>
</protein>
<evidence type="ECO:0000256" key="2">
    <source>
        <dbReference type="SAM" id="Coils"/>
    </source>
</evidence>
<dbReference type="InterPro" id="IPR036390">
    <property type="entry name" value="WH_DNA-bd_sf"/>
</dbReference>
<dbReference type="InterPro" id="IPR036388">
    <property type="entry name" value="WH-like_DNA-bd_sf"/>
</dbReference>
<reference evidence="3 4" key="1">
    <citation type="submission" date="2012-02" db="EMBL/GenBank/DDBJ databases">
        <title>Shotgun genome sequence of Phaeospirillum photometricum DSM 122.</title>
        <authorList>
            <person name="Duquesne K."/>
            <person name="Sturgis J."/>
        </authorList>
    </citation>
    <scope>NUCLEOTIDE SEQUENCE [LARGE SCALE GENOMIC DNA]</scope>
    <source>
        <strain evidence="4">DSM122</strain>
    </source>
</reference>
<accession>H6SNM1</accession>
<dbReference type="HOGENOM" id="CLU_104620_0_0_5"/>
<keyword evidence="2" id="KW-0175">Coiled coil</keyword>
<feature type="coiled-coil region" evidence="2">
    <location>
        <begin position="131"/>
        <end position="158"/>
    </location>
</feature>
<dbReference type="Proteomes" id="UP000033220">
    <property type="component" value="Chromosome DSM 122"/>
</dbReference>
<dbReference type="STRING" id="1150469.RSPPHO_02726"/>